<evidence type="ECO:0000313" key="2">
    <source>
        <dbReference type="EMBL" id="OQD81430.1"/>
    </source>
</evidence>
<reference evidence="3" key="1">
    <citation type="journal article" date="2017" name="Nat. Microbiol.">
        <title>Global analysis of biosynthetic gene clusters reveals vast potential of secondary metabolite production in Penicillium species.</title>
        <authorList>
            <person name="Nielsen J.C."/>
            <person name="Grijseels S."/>
            <person name="Prigent S."/>
            <person name="Ji B."/>
            <person name="Dainat J."/>
            <person name="Nielsen K.F."/>
            <person name="Frisvad J.C."/>
            <person name="Workman M."/>
            <person name="Nielsen J."/>
        </authorList>
    </citation>
    <scope>NUCLEOTIDE SEQUENCE [LARGE SCALE GENOMIC DNA]</scope>
    <source>
        <strain evidence="3">IBT 31811</strain>
    </source>
</reference>
<feature type="compositionally biased region" description="Basic and acidic residues" evidence="1">
    <location>
        <begin position="42"/>
        <end position="52"/>
    </location>
</feature>
<dbReference type="AlphaFoldDB" id="A0A1V6PWN7"/>
<keyword evidence="3" id="KW-1185">Reference proteome</keyword>
<accession>A0A1V6PWN7</accession>
<protein>
    <submittedName>
        <fullName evidence="2">Uncharacterized protein</fullName>
    </submittedName>
</protein>
<evidence type="ECO:0000256" key="1">
    <source>
        <dbReference type="SAM" id="MobiDB-lite"/>
    </source>
</evidence>
<dbReference type="Proteomes" id="UP000191672">
    <property type="component" value="Unassembled WGS sequence"/>
</dbReference>
<name>A0A1V6PWN7_9EURO</name>
<sequence length="151" mass="16681">MTSGLVRPLAVVCIQSQSQRHIKAVRNLGDAWQSYADQPPESDDKSTGPDDLRSEEEDCMLEPQEVLSSYPPSSWNYMDVAWNVAGLMLAWRIAMAPQVGRIEFSTGDSKYFTEKGKETSVTSVFLQEQADIVAKGMSVSKQRGTCVATDI</sequence>
<proteinExistence type="predicted"/>
<dbReference type="EMBL" id="MDYN01000027">
    <property type="protein sequence ID" value="OQD81430.1"/>
    <property type="molecule type" value="Genomic_DNA"/>
</dbReference>
<evidence type="ECO:0000313" key="3">
    <source>
        <dbReference type="Proteomes" id="UP000191672"/>
    </source>
</evidence>
<gene>
    <name evidence="2" type="ORF">PENANT_c027G04838</name>
</gene>
<organism evidence="2 3">
    <name type="scientific">Penicillium antarcticum</name>
    <dbReference type="NCBI Taxonomy" id="416450"/>
    <lineage>
        <taxon>Eukaryota</taxon>
        <taxon>Fungi</taxon>
        <taxon>Dikarya</taxon>
        <taxon>Ascomycota</taxon>
        <taxon>Pezizomycotina</taxon>
        <taxon>Eurotiomycetes</taxon>
        <taxon>Eurotiomycetidae</taxon>
        <taxon>Eurotiales</taxon>
        <taxon>Aspergillaceae</taxon>
        <taxon>Penicillium</taxon>
    </lineage>
</organism>
<feature type="region of interest" description="Disordered" evidence="1">
    <location>
        <begin position="33"/>
        <end position="59"/>
    </location>
</feature>
<comment type="caution">
    <text evidence="2">The sequence shown here is derived from an EMBL/GenBank/DDBJ whole genome shotgun (WGS) entry which is preliminary data.</text>
</comment>